<evidence type="ECO:0000313" key="3">
    <source>
        <dbReference type="Proteomes" id="UP000594638"/>
    </source>
</evidence>
<keyword evidence="3" id="KW-1185">Reference proteome</keyword>
<dbReference type="EMBL" id="CACTIH010009029">
    <property type="protein sequence ID" value="CAA3019702.1"/>
    <property type="molecule type" value="Genomic_DNA"/>
</dbReference>
<reference evidence="1 3" key="1">
    <citation type="submission" date="2019-12" db="EMBL/GenBank/DDBJ databases">
        <authorList>
            <person name="Alioto T."/>
            <person name="Alioto T."/>
            <person name="Gomez Garrido J."/>
        </authorList>
    </citation>
    <scope>NUCLEOTIDE SEQUENCE [LARGE SCALE GENOMIC DNA]</scope>
</reference>
<evidence type="ECO:0000313" key="2">
    <source>
        <dbReference type="EMBL" id="CAA3019702.1"/>
    </source>
</evidence>
<dbReference type="Proteomes" id="UP000594638">
    <property type="component" value="Unassembled WGS sequence"/>
</dbReference>
<name>A0A8S0QYJ9_OLEEU</name>
<proteinExistence type="predicted"/>
<accession>A0A8S0QYJ9</accession>
<dbReference type="AlphaFoldDB" id="A0A8S0QYJ9"/>
<gene>
    <name evidence="1" type="ORF">OLEA9_A007106</name>
    <name evidence="2" type="ORF">OLEA9_A078177</name>
</gene>
<protein>
    <submittedName>
        <fullName evidence="1">Uncharacterized protein</fullName>
    </submittedName>
</protein>
<comment type="caution">
    <text evidence="1">The sequence shown here is derived from an EMBL/GenBank/DDBJ whole genome shotgun (WGS) entry which is preliminary data.</text>
</comment>
<sequence length="100" mass="10836">MFGMIPLELLMGLIGRRPMQKATSTIGPDDFGVEKQNRVGASIIGASIRLSGIALRCTHDDGVDRLDMTHVTKELIIIQFLESSCTIMLHMGIASESSSC</sequence>
<dbReference type="EMBL" id="CACTIH010001999">
    <property type="protein sequence ID" value="CAA2971168.1"/>
    <property type="molecule type" value="Genomic_DNA"/>
</dbReference>
<dbReference type="Gramene" id="OE9A078177T1">
    <property type="protein sequence ID" value="OE9A078177C1"/>
    <property type="gene ID" value="OE9A078177"/>
</dbReference>
<dbReference type="Gramene" id="OE9A007106T1">
    <property type="protein sequence ID" value="OE9A007106C1"/>
    <property type="gene ID" value="OE9A007106"/>
</dbReference>
<organism evidence="1 3">
    <name type="scientific">Olea europaea subsp. europaea</name>
    <dbReference type="NCBI Taxonomy" id="158383"/>
    <lineage>
        <taxon>Eukaryota</taxon>
        <taxon>Viridiplantae</taxon>
        <taxon>Streptophyta</taxon>
        <taxon>Embryophyta</taxon>
        <taxon>Tracheophyta</taxon>
        <taxon>Spermatophyta</taxon>
        <taxon>Magnoliopsida</taxon>
        <taxon>eudicotyledons</taxon>
        <taxon>Gunneridae</taxon>
        <taxon>Pentapetalae</taxon>
        <taxon>asterids</taxon>
        <taxon>lamiids</taxon>
        <taxon>Lamiales</taxon>
        <taxon>Oleaceae</taxon>
        <taxon>Oleeae</taxon>
        <taxon>Olea</taxon>
    </lineage>
</organism>
<evidence type="ECO:0000313" key="1">
    <source>
        <dbReference type="EMBL" id="CAA2971168.1"/>
    </source>
</evidence>